<dbReference type="Pfam" id="PF12762">
    <property type="entry name" value="DDE_Tnp_IS1595"/>
    <property type="match status" value="1"/>
</dbReference>
<dbReference type="NCBIfam" id="NF033547">
    <property type="entry name" value="transpos_IS1595"/>
    <property type="match status" value="1"/>
</dbReference>
<dbReference type="SMART" id="SM01126">
    <property type="entry name" value="DDE_Tnp_IS1595"/>
    <property type="match status" value="1"/>
</dbReference>
<evidence type="ECO:0000313" key="2">
    <source>
        <dbReference type="EMBL" id="AAP96455.1"/>
    </source>
</evidence>
<dbReference type="KEGG" id="hdu:HD_1689"/>
<evidence type="ECO:0000259" key="1">
    <source>
        <dbReference type="SMART" id="SM01126"/>
    </source>
</evidence>
<dbReference type="PANTHER" id="PTHR47163:SF2">
    <property type="entry name" value="SI:DKEY-17M8.2"/>
    <property type="match status" value="1"/>
</dbReference>
<dbReference type="AlphaFoldDB" id="Q7VL05"/>
<name>Q7VL05_HAEDU</name>
<evidence type="ECO:0000313" key="3">
    <source>
        <dbReference type="Proteomes" id="UP000001022"/>
    </source>
</evidence>
<dbReference type="InterPro" id="IPR053164">
    <property type="entry name" value="IS1016-like_transposase"/>
</dbReference>
<dbReference type="InterPro" id="IPR024442">
    <property type="entry name" value="Transposase_Zn_ribbon"/>
</dbReference>
<dbReference type="HOGENOM" id="CLU_044348_1_0_6"/>
<accession>Q7VL05</accession>
<sequence length="363" mass="42696">MRGFLFSMAQHFSLSAEARHLSIQVDELSDVEILSLLKTARWGNADNINDIECPHCHVRHEAYFIKTRQQWQCKHCCYRFSITAGTIFHLAKLSLRKILKALRYFALKSKGLSAIELSHEINVQYKTAWGLRHKFREALDKTKDLTPLKDEVHIDGAYTNYYIRPKNFRHKRIDRRKKRYQREDKSCVLVFRQRAANQAQMKGADRSIVALIKEENTQDVLDLTQRLVKQGSTIHTDENPAYDSLQFLYDLWRVNHSQEYCSIEGITNNLAESFFARFRRMIIGVHHKMANRYMLYYANEIAWREDNRLKTDREKLNDVLQRCIKTKPSRHFTGYWQGSKKSPETFGLESINASNDSHYLIAA</sequence>
<keyword evidence="3" id="KW-1185">Reference proteome</keyword>
<reference evidence="3" key="1">
    <citation type="submission" date="2003-06" db="EMBL/GenBank/DDBJ databases">
        <title>The complete genome sequence of Haemophilus ducreyi.</title>
        <authorList>
            <person name="Munson R.S. Jr."/>
            <person name="Ray W.C."/>
            <person name="Mahairas G."/>
            <person name="Sabo P."/>
            <person name="Mungur R."/>
            <person name="Johnson L."/>
            <person name="Nguyen D."/>
            <person name="Wang J."/>
            <person name="Forst C."/>
            <person name="Hood L."/>
        </authorList>
    </citation>
    <scope>NUCLEOTIDE SEQUENCE [LARGE SCALE GENOMIC DNA]</scope>
    <source>
        <strain evidence="3">35000HP / ATCC 700724</strain>
    </source>
</reference>
<dbReference type="Proteomes" id="UP000001022">
    <property type="component" value="Chromosome"/>
</dbReference>
<protein>
    <submittedName>
        <fullName evidence="2">Transposase</fullName>
    </submittedName>
</protein>
<gene>
    <name evidence="2" type="ordered locus">HD_1689</name>
</gene>
<dbReference type="eggNOG" id="COG3677">
    <property type="taxonomic scope" value="Bacteria"/>
</dbReference>
<proteinExistence type="predicted"/>
<dbReference type="EMBL" id="AE017143">
    <property type="protein sequence ID" value="AAP96455.1"/>
    <property type="molecule type" value="Genomic_DNA"/>
</dbReference>
<dbReference type="Pfam" id="PF12760">
    <property type="entry name" value="Zn_ribbon_IS1595"/>
    <property type="match status" value="1"/>
</dbReference>
<feature type="domain" description="ISXO2-like transposase" evidence="1">
    <location>
        <begin position="147"/>
        <end position="306"/>
    </location>
</feature>
<dbReference type="InterPro" id="IPR024445">
    <property type="entry name" value="Tnp_ISXO2-like"/>
</dbReference>
<dbReference type="PANTHER" id="PTHR47163">
    <property type="entry name" value="DDE_TNP_IS1595 DOMAIN-CONTAINING PROTEIN"/>
    <property type="match status" value="1"/>
</dbReference>
<dbReference type="STRING" id="233412.HD_1689"/>
<organism evidence="2 3">
    <name type="scientific">Haemophilus ducreyi (strain 35000HP / ATCC 700724)</name>
    <dbReference type="NCBI Taxonomy" id="233412"/>
    <lineage>
        <taxon>Bacteria</taxon>
        <taxon>Pseudomonadati</taxon>
        <taxon>Pseudomonadota</taxon>
        <taxon>Gammaproteobacteria</taxon>
        <taxon>Pasteurellales</taxon>
        <taxon>Pasteurellaceae</taxon>
        <taxon>Haemophilus</taxon>
    </lineage>
</organism>